<dbReference type="Proteomes" id="UP001596368">
    <property type="component" value="Unassembled WGS sequence"/>
</dbReference>
<sequence>MTPALRATASNGVQRRSPAARRRRGASGLRQAFARAAATTTHESGRRGPPPPTLATVDPSQYDDTEVGGDEYHREELEAFLREGAWETAFERWAADADIDADAWRIAGELDLFAGFDFFWDDFADRVGYHAPGIPEDWKERDLHPDLDSWAQVSAVNAALTEFGQVVCEVLKAEYVDWESEFEAPDDLPDF</sequence>
<evidence type="ECO:0000256" key="1">
    <source>
        <dbReference type="SAM" id="MobiDB-lite"/>
    </source>
</evidence>
<accession>A0ABD5XPS8</accession>
<evidence type="ECO:0000313" key="4">
    <source>
        <dbReference type="Proteomes" id="UP001596368"/>
    </source>
</evidence>
<feature type="domain" description="DUF7992" evidence="2">
    <location>
        <begin position="48"/>
        <end position="191"/>
    </location>
</feature>
<keyword evidence="4" id="KW-1185">Reference proteome</keyword>
<evidence type="ECO:0000313" key="3">
    <source>
        <dbReference type="EMBL" id="MFC7137137.1"/>
    </source>
</evidence>
<dbReference type="EMBL" id="JBHSZG010000001">
    <property type="protein sequence ID" value="MFC7137137.1"/>
    <property type="molecule type" value="Genomic_DNA"/>
</dbReference>
<organism evidence="3 4">
    <name type="scientific">Halobaculum litoreum</name>
    <dbReference type="NCBI Taxonomy" id="3031998"/>
    <lineage>
        <taxon>Archaea</taxon>
        <taxon>Methanobacteriati</taxon>
        <taxon>Methanobacteriota</taxon>
        <taxon>Stenosarchaea group</taxon>
        <taxon>Halobacteria</taxon>
        <taxon>Halobacteriales</taxon>
        <taxon>Haloferacaceae</taxon>
        <taxon>Halobaculum</taxon>
    </lineage>
</organism>
<proteinExistence type="predicted"/>
<protein>
    <recommendedName>
        <fullName evidence="2">DUF7992 domain-containing protein</fullName>
    </recommendedName>
</protein>
<reference evidence="3 4" key="1">
    <citation type="journal article" date="2019" name="Int. J. Syst. Evol. Microbiol.">
        <title>The Global Catalogue of Microorganisms (GCM) 10K type strain sequencing project: providing services to taxonomists for standard genome sequencing and annotation.</title>
        <authorList>
            <consortium name="The Broad Institute Genomics Platform"/>
            <consortium name="The Broad Institute Genome Sequencing Center for Infectious Disease"/>
            <person name="Wu L."/>
            <person name="Ma J."/>
        </authorList>
    </citation>
    <scope>NUCLEOTIDE SEQUENCE [LARGE SCALE GENOMIC DNA]</scope>
    <source>
        <strain evidence="3 4">DT92</strain>
    </source>
</reference>
<dbReference type="InterPro" id="IPR058305">
    <property type="entry name" value="DUF7992"/>
</dbReference>
<comment type="caution">
    <text evidence="3">The sequence shown here is derived from an EMBL/GenBank/DDBJ whole genome shotgun (WGS) entry which is preliminary data.</text>
</comment>
<name>A0ABD5XPS8_9EURY</name>
<feature type="compositionally biased region" description="Low complexity" evidence="1">
    <location>
        <begin position="26"/>
        <end position="41"/>
    </location>
</feature>
<dbReference type="AlphaFoldDB" id="A0ABD5XPS8"/>
<gene>
    <name evidence="3" type="ORF">ACFQRB_13150</name>
</gene>
<evidence type="ECO:0000259" key="2">
    <source>
        <dbReference type="Pfam" id="PF25955"/>
    </source>
</evidence>
<feature type="region of interest" description="Disordered" evidence="1">
    <location>
        <begin position="1"/>
        <end position="67"/>
    </location>
</feature>
<dbReference type="Pfam" id="PF25955">
    <property type="entry name" value="DUF7992"/>
    <property type="match status" value="1"/>
</dbReference>